<protein>
    <submittedName>
        <fullName evidence="3">MT-A70-domain-containing protein</fullName>
    </submittedName>
</protein>
<feature type="region of interest" description="Disordered" evidence="2">
    <location>
        <begin position="202"/>
        <end position="221"/>
    </location>
</feature>
<dbReference type="GO" id="GO:0003676">
    <property type="term" value="F:nucleic acid binding"/>
    <property type="evidence" value="ECO:0007669"/>
    <property type="project" value="InterPro"/>
</dbReference>
<accession>A0AAN6QBC3</accession>
<comment type="caution">
    <text evidence="3">The sequence shown here is derived from an EMBL/GenBank/DDBJ whole genome shotgun (WGS) entry which is preliminary data.</text>
</comment>
<dbReference type="AlphaFoldDB" id="A0AAN6QBC3"/>
<dbReference type="InterPro" id="IPR007757">
    <property type="entry name" value="MT-A70-like"/>
</dbReference>
<reference evidence="3" key="1">
    <citation type="journal article" date="2023" name="Mol. Phylogenet. Evol.">
        <title>Genome-scale phylogeny and comparative genomics of the fungal order Sordariales.</title>
        <authorList>
            <person name="Hensen N."/>
            <person name="Bonometti L."/>
            <person name="Westerberg I."/>
            <person name="Brannstrom I.O."/>
            <person name="Guillou S."/>
            <person name="Cros-Aarteil S."/>
            <person name="Calhoun S."/>
            <person name="Haridas S."/>
            <person name="Kuo A."/>
            <person name="Mondo S."/>
            <person name="Pangilinan J."/>
            <person name="Riley R."/>
            <person name="LaButti K."/>
            <person name="Andreopoulos B."/>
            <person name="Lipzen A."/>
            <person name="Chen C."/>
            <person name="Yan M."/>
            <person name="Daum C."/>
            <person name="Ng V."/>
            <person name="Clum A."/>
            <person name="Steindorff A."/>
            <person name="Ohm R.A."/>
            <person name="Martin F."/>
            <person name="Silar P."/>
            <person name="Natvig D.O."/>
            <person name="Lalanne C."/>
            <person name="Gautier V."/>
            <person name="Ament-Velasquez S.L."/>
            <person name="Kruys A."/>
            <person name="Hutchinson M.I."/>
            <person name="Powell A.J."/>
            <person name="Barry K."/>
            <person name="Miller A.N."/>
            <person name="Grigoriev I.V."/>
            <person name="Debuchy R."/>
            <person name="Gladieux P."/>
            <person name="Hiltunen Thoren M."/>
            <person name="Johannesson H."/>
        </authorList>
    </citation>
    <scope>NUCLEOTIDE SEQUENCE</scope>
    <source>
        <strain evidence="3">CBS 508.74</strain>
    </source>
</reference>
<dbReference type="Proteomes" id="UP001302812">
    <property type="component" value="Unassembled WGS sequence"/>
</dbReference>
<dbReference type="PANTHER" id="PTHR12829">
    <property type="entry name" value="N6-ADENOSINE-METHYLTRANSFERASE"/>
    <property type="match status" value="1"/>
</dbReference>
<dbReference type="PANTHER" id="PTHR12829:SF4">
    <property type="entry name" value="N(6)-ADENINE-SPECIFIC METHYLTRANSFERASE METTL4"/>
    <property type="match status" value="1"/>
</dbReference>
<feature type="compositionally biased region" description="Gly residues" evidence="2">
    <location>
        <begin position="277"/>
        <end position="286"/>
    </location>
</feature>
<dbReference type="GO" id="GO:0008168">
    <property type="term" value="F:methyltransferase activity"/>
    <property type="evidence" value="ECO:0007669"/>
    <property type="project" value="InterPro"/>
</dbReference>
<dbReference type="RefSeq" id="XP_064664619.1">
    <property type="nucleotide sequence ID" value="XM_064818955.1"/>
</dbReference>
<feature type="compositionally biased region" description="Pro residues" evidence="2">
    <location>
        <begin position="134"/>
        <end position="146"/>
    </location>
</feature>
<feature type="region of interest" description="Disordered" evidence="2">
    <location>
        <begin position="266"/>
        <end position="286"/>
    </location>
</feature>
<gene>
    <name evidence="3" type="ORF">N656DRAFT_840644</name>
</gene>
<dbReference type="PROSITE" id="PS00092">
    <property type="entry name" value="N6_MTASE"/>
    <property type="match status" value="1"/>
</dbReference>
<dbReference type="GO" id="GO:0005634">
    <property type="term" value="C:nucleus"/>
    <property type="evidence" value="ECO:0007669"/>
    <property type="project" value="TreeGrafter"/>
</dbReference>
<organism evidence="3 4">
    <name type="scientific">Canariomyces notabilis</name>
    <dbReference type="NCBI Taxonomy" id="2074819"/>
    <lineage>
        <taxon>Eukaryota</taxon>
        <taxon>Fungi</taxon>
        <taxon>Dikarya</taxon>
        <taxon>Ascomycota</taxon>
        <taxon>Pezizomycotina</taxon>
        <taxon>Sordariomycetes</taxon>
        <taxon>Sordariomycetidae</taxon>
        <taxon>Sordariales</taxon>
        <taxon>Chaetomiaceae</taxon>
        <taxon>Canariomyces</taxon>
    </lineage>
</organism>
<evidence type="ECO:0000313" key="3">
    <source>
        <dbReference type="EMBL" id="KAK4107049.1"/>
    </source>
</evidence>
<feature type="compositionally biased region" description="Basic and acidic residues" evidence="2">
    <location>
        <begin position="110"/>
        <end position="121"/>
    </location>
</feature>
<reference evidence="3" key="2">
    <citation type="submission" date="2023-05" db="EMBL/GenBank/DDBJ databases">
        <authorList>
            <consortium name="Lawrence Berkeley National Laboratory"/>
            <person name="Steindorff A."/>
            <person name="Hensen N."/>
            <person name="Bonometti L."/>
            <person name="Westerberg I."/>
            <person name="Brannstrom I.O."/>
            <person name="Guillou S."/>
            <person name="Cros-Aarteil S."/>
            <person name="Calhoun S."/>
            <person name="Haridas S."/>
            <person name="Kuo A."/>
            <person name="Mondo S."/>
            <person name="Pangilinan J."/>
            <person name="Riley R."/>
            <person name="Labutti K."/>
            <person name="Andreopoulos B."/>
            <person name="Lipzen A."/>
            <person name="Chen C."/>
            <person name="Yanf M."/>
            <person name="Daum C."/>
            <person name="Ng V."/>
            <person name="Clum A."/>
            <person name="Ohm R."/>
            <person name="Martin F."/>
            <person name="Silar P."/>
            <person name="Natvig D."/>
            <person name="Lalanne C."/>
            <person name="Gautier V."/>
            <person name="Ament-Velasquez S.L."/>
            <person name="Kruys A."/>
            <person name="Hutchinson M.I."/>
            <person name="Powell A.J."/>
            <person name="Barry K."/>
            <person name="Miller A.N."/>
            <person name="Grigoriev I.V."/>
            <person name="Debuchy R."/>
            <person name="Gladieux P."/>
            <person name="Thoren M.H."/>
            <person name="Johannesson H."/>
        </authorList>
    </citation>
    <scope>NUCLEOTIDE SEQUENCE</scope>
    <source>
        <strain evidence="3">CBS 508.74</strain>
    </source>
</reference>
<dbReference type="InterPro" id="IPR002052">
    <property type="entry name" value="DNA_methylase_N6_adenine_CS"/>
</dbReference>
<dbReference type="Pfam" id="PF05063">
    <property type="entry name" value="MT-A70"/>
    <property type="match status" value="1"/>
</dbReference>
<evidence type="ECO:0000313" key="4">
    <source>
        <dbReference type="Proteomes" id="UP001302812"/>
    </source>
</evidence>
<evidence type="ECO:0000256" key="2">
    <source>
        <dbReference type="SAM" id="MobiDB-lite"/>
    </source>
</evidence>
<dbReference type="EMBL" id="MU853385">
    <property type="protein sequence ID" value="KAK4107049.1"/>
    <property type="molecule type" value="Genomic_DNA"/>
</dbReference>
<evidence type="ECO:0000256" key="1">
    <source>
        <dbReference type="PROSITE-ProRule" id="PRU00489"/>
    </source>
</evidence>
<feature type="region of interest" description="Disordered" evidence="2">
    <location>
        <begin position="110"/>
        <end position="160"/>
    </location>
</feature>
<name>A0AAN6QBC3_9PEZI</name>
<proteinExistence type="inferred from homology"/>
<feature type="region of interest" description="Disordered" evidence="2">
    <location>
        <begin position="47"/>
        <end position="71"/>
    </location>
</feature>
<feature type="compositionally biased region" description="Basic and acidic residues" evidence="2">
    <location>
        <begin position="148"/>
        <end position="160"/>
    </location>
</feature>
<dbReference type="PROSITE" id="PS51143">
    <property type="entry name" value="MT_A70"/>
    <property type="match status" value="1"/>
</dbReference>
<dbReference type="GeneID" id="89943081"/>
<comment type="similarity">
    <text evidence="1">Belongs to the MT-A70-like family.</text>
</comment>
<dbReference type="GO" id="GO:0032259">
    <property type="term" value="P:methylation"/>
    <property type="evidence" value="ECO:0007669"/>
    <property type="project" value="InterPro"/>
</dbReference>
<keyword evidence="4" id="KW-1185">Reference proteome</keyword>
<sequence length="443" mass="47433">MRPSSILWQNEENSVVLLDLPRSIEEAQVPSSQLAAEPHGKLRRLISTLPPASPFPTPEPKAGGSGQPGLLSPAAQVTELMTTAAAQSALDEIGKCYSGPWCLPRLCSQPEHKPRAPDHSPRVTPHQSPAAPAELPPNPHPTPGPDQPADHHQQPQHQEIQDRYHLPAASHFLQGTIQSQRAAFLRAAPKFNLIILDPPWPNRSAKRKRGGCGSGSGRGSYQPAADLRSIRVLLSSVPVAAHLAADGLVAVWVTNAPRFTDLLLRPSTSSSSRREGGGSSGGGGDGVFAEWGVELVGEWTWVKVTTGGEPVVAIDSAWRKPWERLLIARNKVSGRGGVGGPGKAGAVRGKVIVSVPDVHSRKPNLRGLFEGEEGLLPEGYEALEVFARNLTAGWWALGDQVLHYQRKECWVEEDEGGGTGNDLDRNSTVYSTLGHIIHPASLA</sequence>